<dbReference type="Pfam" id="PF10137">
    <property type="entry name" value="CAP12-PCTIR_TIR"/>
    <property type="match status" value="1"/>
</dbReference>
<proteinExistence type="predicted"/>
<name>A0ABV7HI43_9GAMM</name>
<comment type="caution">
    <text evidence="3">The sequence shown here is derived from an EMBL/GenBank/DDBJ whole genome shotgun (WGS) entry which is preliminary data.</text>
</comment>
<evidence type="ECO:0000256" key="1">
    <source>
        <dbReference type="SAM" id="Coils"/>
    </source>
</evidence>
<dbReference type="InterPro" id="IPR019302">
    <property type="entry name" value="CAP12/PCTIR_TIR_dom"/>
</dbReference>
<organism evidence="3 4">
    <name type="scientific">Litoribrevibacter euphylliae</name>
    <dbReference type="NCBI Taxonomy" id="1834034"/>
    <lineage>
        <taxon>Bacteria</taxon>
        <taxon>Pseudomonadati</taxon>
        <taxon>Pseudomonadota</taxon>
        <taxon>Gammaproteobacteria</taxon>
        <taxon>Oceanospirillales</taxon>
        <taxon>Oceanospirillaceae</taxon>
        <taxon>Litoribrevibacter</taxon>
    </lineage>
</organism>
<keyword evidence="4" id="KW-1185">Reference proteome</keyword>
<sequence>MSDKPTIFIASSTEAISVAEAVHIKLENEMRVRLWENAFDLSSVTITTLMNKTKEADYAVFVFHPDDKALIREKEYSTVRDNVILELGMFIGALGLEKCFILVPKSAEITFRLPTDLAGVTASFYDEQDPVFTDAVTGSCAKIKQAVKKQESAKNITELTSETETLKQQLHNAQSQLWSMNHDIQRANEKSQSLLESIKLHFFSIAKPATPAEIKAWEEGAEESYLKEVKVRDHNVYFVDRDVMIPPLHGASSIAIIVAKGVKVYGIDKWSHNEIYYMDGFRTDARL</sequence>
<protein>
    <submittedName>
        <fullName evidence="3">TIR domain-containing protein</fullName>
    </submittedName>
</protein>
<dbReference type="RefSeq" id="WP_386719050.1">
    <property type="nucleotide sequence ID" value="NZ_JBHRSZ010000004.1"/>
</dbReference>
<accession>A0ABV7HI43</accession>
<dbReference type="EMBL" id="JBHRSZ010000004">
    <property type="protein sequence ID" value="MFC3151032.1"/>
    <property type="molecule type" value="Genomic_DNA"/>
</dbReference>
<keyword evidence="1" id="KW-0175">Coiled coil</keyword>
<evidence type="ECO:0000313" key="3">
    <source>
        <dbReference type="EMBL" id="MFC3151032.1"/>
    </source>
</evidence>
<feature type="coiled-coil region" evidence="1">
    <location>
        <begin position="149"/>
        <end position="190"/>
    </location>
</feature>
<reference evidence="4" key="1">
    <citation type="journal article" date="2019" name="Int. J. Syst. Evol. Microbiol.">
        <title>The Global Catalogue of Microorganisms (GCM) 10K type strain sequencing project: providing services to taxonomists for standard genome sequencing and annotation.</title>
        <authorList>
            <consortium name="The Broad Institute Genomics Platform"/>
            <consortium name="The Broad Institute Genome Sequencing Center for Infectious Disease"/>
            <person name="Wu L."/>
            <person name="Ma J."/>
        </authorList>
    </citation>
    <scope>NUCLEOTIDE SEQUENCE [LARGE SCALE GENOMIC DNA]</scope>
    <source>
        <strain evidence="4">KCTC 52438</strain>
    </source>
</reference>
<feature type="domain" description="CD-NTase-associated protein 12/Pycsar effector protein TIR" evidence="2">
    <location>
        <begin position="7"/>
        <end position="126"/>
    </location>
</feature>
<evidence type="ECO:0000313" key="4">
    <source>
        <dbReference type="Proteomes" id="UP001595476"/>
    </source>
</evidence>
<gene>
    <name evidence="3" type="ORF">ACFOEK_08335</name>
</gene>
<evidence type="ECO:0000259" key="2">
    <source>
        <dbReference type="Pfam" id="PF10137"/>
    </source>
</evidence>
<dbReference type="Proteomes" id="UP001595476">
    <property type="component" value="Unassembled WGS sequence"/>
</dbReference>